<gene>
    <name evidence="2" type="ORF">RDB_LOCUS103038</name>
</gene>
<dbReference type="Proteomes" id="UP000663846">
    <property type="component" value="Unassembled WGS sequence"/>
</dbReference>
<organism evidence="2 3">
    <name type="scientific">Rhizoctonia solani</name>
    <dbReference type="NCBI Taxonomy" id="456999"/>
    <lineage>
        <taxon>Eukaryota</taxon>
        <taxon>Fungi</taxon>
        <taxon>Dikarya</taxon>
        <taxon>Basidiomycota</taxon>
        <taxon>Agaricomycotina</taxon>
        <taxon>Agaricomycetes</taxon>
        <taxon>Cantharellales</taxon>
        <taxon>Ceratobasidiaceae</taxon>
        <taxon>Rhizoctonia</taxon>
    </lineage>
</organism>
<evidence type="ECO:0000313" key="2">
    <source>
        <dbReference type="EMBL" id="CAE6428191.1"/>
    </source>
</evidence>
<proteinExistence type="predicted"/>
<name>A0A8H2XJH3_9AGAM</name>
<sequence length="136" mass="14861">MADYISKFKDSSYAEYWAMGGKFGVEVNDPQGLRMSYIADKDIVTIGNPSHGDPLPPVDASAVGGKPDNVLSGRLYYDKSLPDPLPQGQALATREEGTDDNDEPKYCLVFRNGKPGETEATNVFAYFQFDGEIVLS</sequence>
<dbReference type="EMBL" id="CAJMWS010000326">
    <property type="protein sequence ID" value="CAE6428191.1"/>
    <property type="molecule type" value="Genomic_DNA"/>
</dbReference>
<reference evidence="2" key="1">
    <citation type="submission" date="2021-01" db="EMBL/GenBank/DDBJ databases">
        <authorList>
            <person name="Kaushik A."/>
        </authorList>
    </citation>
    <scope>NUCLEOTIDE SEQUENCE</scope>
    <source>
        <strain evidence="2">AG1-1C</strain>
    </source>
</reference>
<protein>
    <submittedName>
        <fullName evidence="2">Uncharacterized protein</fullName>
    </submittedName>
</protein>
<feature type="region of interest" description="Disordered" evidence="1">
    <location>
        <begin position="81"/>
        <end position="104"/>
    </location>
</feature>
<evidence type="ECO:0000256" key="1">
    <source>
        <dbReference type="SAM" id="MobiDB-lite"/>
    </source>
</evidence>
<dbReference type="AlphaFoldDB" id="A0A8H2XJH3"/>
<comment type="caution">
    <text evidence="2">The sequence shown here is derived from an EMBL/GenBank/DDBJ whole genome shotgun (WGS) entry which is preliminary data.</text>
</comment>
<evidence type="ECO:0000313" key="3">
    <source>
        <dbReference type="Proteomes" id="UP000663846"/>
    </source>
</evidence>
<accession>A0A8H2XJH3</accession>